<keyword evidence="5" id="KW-1185">Reference proteome</keyword>
<evidence type="ECO:0000256" key="3">
    <source>
        <dbReference type="PROSITE-ProRule" id="PRU00023"/>
    </source>
</evidence>
<dbReference type="AlphaFoldDB" id="A0AAF0J348"/>
<evidence type="ECO:0000256" key="2">
    <source>
        <dbReference type="ARBA" id="ARBA00023043"/>
    </source>
</evidence>
<organism evidence="4 5">
    <name type="scientific">Malassezia nana</name>
    <dbReference type="NCBI Taxonomy" id="180528"/>
    <lineage>
        <taxon>Eukaryota</taxon>
        <taxon>Fungi</taxon>
        <taxon>Dikarya</taxon>
        <taxon>Basidiomycota</taxon>
        <taxon>Ustilaginomycotina</taxon>
        <taxon>Malasseziomycetes</taxon>
        <taxon>Malasseziales</taxon>
        <taxon>Malasseziaceae</taxon>
        <taxon>Malassezia</taxon>
    </lineage>
</organism>
<dbReference type="PANTHER" id="PTHR24126:SF14">
    <property type="entry name" value="ANK_REP_REGION DOMAIN-CONTAINING PROTEIN"/>
    <property type="match status" value="1"/>
</dbReference>
<dbReference type="SUPFAM" id="SSF48403">
    <property type="entry name" value="Ankyrin repeat"/>
    <property type="match status" value="1"/>
</dbReference>
<dbReference type="Gene3D" id="1.25.40.20">
    <property type="entry name" value="Ankyrin repeat-containing domain"/>
    <property type="match status" value="3"/>
</dbReference>
<feature type="repeat" description="ANK" evidence="3">
    <location>
        <begin position="107"/>
        <end position="139"/>
    </location>
</feature>
<evidence type="ECO:0008006" key="6">
    <source>
        <dbReference type="Google" id="ProtNLM"/>
    </source>
</evidence>
<dbReference type="SMART" id="SM00248">
    <property type="entry name" value="ANK"/>
    <property type="match status" value="5"/>
</dbReference>
<proteinExistence type="predicted"/>
<reference evidence="4" key="1">
    <citation type="submission" date="2023-03" db="EMBL/GenBank/DDBJ databases">
        <title>Mating type loci evolution in Malassezia.</title>
        <authorList>
            <person name="Coelho M.A."/>
        </authorList>
    </citation>
    <scope>NUCLEOTIDE SEQUENCE</scope>
    <source>
        <strain evidence="4">CBS 9557</strain>
    </source>
</reference>
<dbReference type="Pfam" id="PF12796">
    <property type="entry name" value="Ank_2"/>
    <property type="match status" value="1"/>
</dbReference>
<dbReference type="PROSITE" id="PS50297">
    <property type="entry name" value="ANK_REP_REGION"/>
    <property type="match status" value="3"/>
</dbReference>
<dbReference type="InterPro" id="IPR002110">
    <property type="entry name" value="Ankyrin_rpt"/>
</dbReference>
<dbReference type="EMBL" id="CP119893">
    <property type="protein sequence ID" value="WFD26348.1"/>
    <property type="molecule type" value="Genomic_DNA"/>
</dbReference>
<dbReference type="PROSITE" id="PS50088">
    <property type="entry name" value="ANK_REPEAT"/>
    <property type="match status" value="3"/>
</dbReference>
<dbReference type="PRINTS" id="PR01415">
    <property type="entry name" value="ANKYRIN"/>
</dbReference>
<keyword evidence="2 3" id="KW-0040">ANK repeat</keyword>
<feature type="repeat" description="ANK" evidence="3">
    <location>
        <begin position="73"/>
        <end position="106"/>
    </location>
</feature>
<evidence type="ECO:0000256" key="1">
    <source>
        <dbReference type="ARBA" id="ARBA00022737"/>
    </source>
</evidence>
<evidence type="ECO:0000313" key="4">
    <source>
        <dbReference type="EMBL" id="WFD26348.1"/>
    </source>
</evidence>
<protein>
    <recommendedName>
        <fullName evidence="6">26S proteasome non-ATPase regulatory subunit 10</fullName>
    </recommendedName>
</protein>
<sequence length="210" mass="22911">MSQDHPLHRACLDGNLSRVQDLLETDEGRASLTLADADGRQPLHWAVSSDEKRGIVDALLGAGNVDVNAPDASGWTPLMMASSAGATGLVTMLLERRGADVHASNHKRITALHYASSKNHPDIVRVLLEYGADVNALDGAKQRPLHRAASAGHDAIVRLLLRPPPRLDGQEHAKTRVKYVPCTDTALRTASAIRLCTSRSIRRMRRQPRF</sequence>
<accession>A0AAF0J348</accession>
<dbReference type="InterPro" id="IPR036770">
    <property type="entry name" value="Ankyrin_rpt-contain_sf"/>
</dbReference>
<feature type="repeat" description="ANK" evidence="3">
    <location>
        <begin position="38"/>
        <end position="63"/>
    </location>
</feature>
<dbReference type="Proteomes" id="UP001213623">
    <property type="component" value="Chromosome 2"/>
</dbReference>
<dbReference type="Pfam" id="PF13637">
    <property type="entry name" value="Ank_4"/>
    <property type="match status" value="1"/>
</dbReference>
<evidence type="ECO:0000313" key="5">
    <source>
        <dbReference type="Proteomes" id="UP001213623"/>
    </source>
</evidence>
<gene>
    <name evidence="4" type="ORF">MNAN1_001329</name>
</gene>
<keyword evidence="1" id="KW-0677">Repeat</keyword>
<name>A0AAF0J348_9BASI</name>
<dbReference type="PANTHER" id="PTHR24126">
    <property type="entry name" value="ANKYRIN REPEAT, PH AND SEC7 DOMAIN CONTAINING PROTEIN SECG-RELATED"/>
    <property type="match status" value="1"/>
</dbReference>